<dbReference type="EMBL" id="LAZR01065148">
    <property type="protein sequence ID" value="KKK56121.1"/>
    <property type="molecule type" value="Genomic_DNA"/>
</dbReference>
<keyword evidence="1" id="KW-1133">Transmembrane helix</keyword>
<proteinExistence type="predicted"/>
<protein>
    <submittedName>
        <fullName evidence="2">Uncharacterized protein</fullName>
    </submittedName>
</protein>
<organism evidence="2">
    <name type="scientific">marine sediment metagenome</name>
    <dbReference type="NCBI Taxonomy" id="412755"/>
    <lineage>
        <taxon>unclassified sequences</taxon>
        <taxon>metagenomes</taxon>
        <taxon>ecological metagenomes</taxon>
    </lineage>
</organism>
<keyword evidence="1" id="KW-0472">Membrane</keyword>
<gene>
    <name evidence="2" type="ORF">LCGC14_3067690</name>
</gene>
<feature type="transmembrane region" description="Helical" evidence="1">
    <location>
        <begin position="12"/>
        <end position="32"/>
    </location>
</feature>
<evidence type="ECO:0000256" key="1">
    <source>
        <dbReference type="SAM" id="Phobius"/>
    </source>
</evidence>
<comment type="caution">
    <text evidence="2">The sequence shown here is derived from an EMBL/GenBank/DDBJ whole genome shotgun (WGS) entry which is preliminary data.</text>
</comment>
<evidence type="ECO:0000313" key="2">
    <source>
        <dbReference type="EMBL" id="KKK56121.1"/>
    </source>
</evidence>
<sequence length="131" mass="15057">MCNKAQTKKLNRWQWFGIALIVIGFIVLFLAFEASYIHYEEVVKWKLGPKYHPLAHGDSVPGRQLAQLEKMLRESGEPELGEFPAREALFYHRCYLFGALFVVLGTAILHKESIAHRVYSGENDKPKPIEL</sequence>
<accession>A0A0F8Z7N2</accession>
<feature type="transmembrane region" description="Helical" evidence="1">
    <location>
        <begin position="90"/>
        <end position="109"/>
    </location>
</feature>
<keyword evidence="1" id="KW-0812">Transmembrane</keyword>
<reference evidence="2" key="1">
    <citation type="journal article" date="2015" name="Nature">
        <title>Complex archaea that bridge the gap between prokaryotes and eukaryotes.</title>
        <authorList>
            <person name="Spang A."/>
            <person name="Saw J.H."/>
            <person name="Jorgensen S.L."/>
            <person name="Zaremba-Niedzwiedzka K."/>
            <person name="Martijn J."/>
            <person name="Lind A.E."/>
            <person name="van Eijk R."/>
            <person name="Schleper C."/>
            <person name="Guy L."/>
            <person name="Ettema T.J."/>
        </authorList>
    </citation>
    <scope>NUCLEOTIDE SEQUENCE</scope>
</reference>
<name>A0A0F8Z7N2_9ZZZZ</name>
<dbReference type="AlphaFoldDB" id="A0A0F8Z7N2"/>